<feature type="domain" description="NAD-dependent epimerase/dehydratase" evidence="1">
    <location>
        <begin position="7"/>
        <end position="58"/>
    </location>
</feature>
<gene>
    <name evidence="2" type="ORF">CALCODRAFT_453530</name>
</gene>
<dbReference type="Pfam" id="PF01370">
    <property type="entry name" value="Epimerase"/>
    <property type="match status" value="1"/>
</dbReference>
<keyword evidence="3" id="KW-1185">Reference proteome</keyword>
<dbReference type="InterPro" id="IPR051207">
    <property type="entry name" value="ComplexI_NDUFA9_subunit"/>
</dbReference>
<name>A0A165FNR4_9BASI</name>
<evidence type="ECO:0000259" key="1">
    <source>
        <dbReference type="Pfam" id="PF01370"/>
    </source>
</evidence>
<dbReference type="PANTHER" id="PTHR12126">
    <property type="entry name" value="NADH-UBIQUINONE OXIDOREDUCTASE 39 KDA SUBUNIT-RELATED"/>
    <property type="match status" value="1"/>
</dbReference>
<dbReference type="Proteomes" id="UP000076842">
    <property type="component" value="Unassembled WGS sequence"/>
</dbReference>
<evidence type="ECO:0000313" key="2">
    <source>
        <dbReference type="EMBL" id="KZT56999.1"/>
    </source>
</evidence>
<dbReference type="AlphaFoldDB" id="A0A165FNR4"/>
<sequence length="310" mass="33097">MMAQHLLVVGGNGFLGSNVCKAAVAKGWKVTSISKSGKPYISSSGHTPAWTKQVNWNAASANEPKTYAHLLPGVTSVVHTLGILLEGKYKAGIGGALSALATAHSPNPLKKGGSDSYEAINRDSAISVLNTLLDVPSDNERAFAYISAADIFRPLIPERYITSKREAEYAIQLRSKAEGSHLRALLFRPGFMFHPHTRPFSTPVASLLDLCATLSSCVPSFLPSPPRILRTLPFGQVQGMSPAAHAMANALETRPMHVESVARAICAAIELDSVSGVIDVDRMRELIGWDQNKAAHHDAPASDTSLPDNA</sequence>
<dbReference type="GO" id="GO:0005739">
    <property type="term" value="C:mitochondrion"/>
    <property type="evidence" value="ECO:0007669"/>
    <property type="project" value="TreeGrafter"/>
</dbReference>
<reference evidence="2 3" key="1">
    <citation type="journal article" date="2016" name="Mol. Biol. Evol.">
        <title>Comparative Genomics of Early-Diverging Mushroom-Forming Fungi Provides Insights into the Origins of Lignocellulose Decay Capabilities.</title>
        <authorList>
            <person name="Nagy L.G."/>
            <person name="Riley R."/>
            <person name="Tritt A."/>
            <person name="Adam C."/>
            <person name="Daum C."/>
            <person name="Floudas D."/>
            <person name="Sun H."/>
            <person name="Yadav J.S."/>
            <person name="Pangilinan J."/>
            <person name="Larsson K.H."/>
            <person name="Matsuura K."/>
            <person name="Barry K."/>
            <person name="Labutti K."/>
            <person name="Kuo R."/>
            <person name="Ohm R.A."/>
            <person name="Bhattacharya S.S."/>
            <person name="Shirouzu T."/>
            <person name="Yoshinaga Y."/>
            <person name="Martin F.M."/>
            <person name="Grigoriev I.V."/>
            <person name="Hibbett D.S."/>
        </authorList>
    </citation>
    <scope>NUCLEOTIDE SEQUENCE [LARGE SCALE GENOMIC DNA]</scope>
    <source>
        <strain evidence="2 3">HHB12733</strain>
    </source>
</reference>
<protein>
    <submittedName>
        <fullName evidence="2">NAD(P)-binding protein</fullName>
    </submittedName>
</protein>
<dbReference type="InParanoid" id="A0A165FNR4"/>
<dbReference type="SUPFAM" id="SSF51735">
    <property type="entry name" value="NAD(P)-binding Rossmann-fold domains"/>
    <property type="match status" value="1"/>
</dbReference>
<dbReference type="InterPro" id="IPR036291">
    <property type="entry name" value="NAD(P)-bd_dom_sf"/>
</dbReference>
<dbReference type="FunCoup" id="A0A165FNR4">
    <property type="interactions" value="170"/>
</dbReference>
<dbReference type="InterPro" id="IPR001509">
    <property type="entry name" value="Epimerase_deHydtase"/>
</dbReference>
<dbReference type="Gene3D" id="3.40.50.720">
    <property type="entry name" value="NAD(P)-binding Rossmann-like Domain"/>
    <property type="match status" value="1"/>
</dbReference>
<dbReference type="OrthoDB" id="276721at2759"/>
<dbReference type="EMBL" id="KV423969">
    <property type="protein sequence ID" value="KZT56999.1"/>
    <property type="molecule type" value="Genomic_DNA"/>
</dbReference>
<proteinExistence type="predicted"/>
<evidence type="ECO:0000313" key="3">
    <source>
        <dbReference type="Proteomes" id="UP000076842"/>
    </source>
</evidence>
<dbReference type="GO" id="GO:0044877">
    <property type="term" value="F:protein-containing complex binding"/>
    <property type="evidence" value="ECO:0007669"/>
    <property type="project" value="TreeGrafter"/>
</dbReference>
<dbReference type="PANTHER" id="PTHR12126:SF16">
    <property type="entry name" value="MIOREX COMPLEX COMPONENT 2"/>
    <property type="match status" value="1"/>
</dbReference>
<organism evidence="2 3">
    <name type="scientific">Calocera cornea HHB12733</name>
    <dbReference type="NCBI Taxonomy" id="1353952"/>
    <lineage>
        <taxon>Eukaryota</taxon>
        <taxon>Fungi</taxon>
        <taxon>Dikarya</taxon>
        <taxon>Basidiomycota</taxon>
        <taxon>Agaricomycotina</taxon>
        <taxon>Dacrymycetes</taxon>
        <taxon>Dacrymycetales</taxon>
        <taxon>Dacrymycetaceae</taxon>
        <taxon>Calocera</taxon>
    </lineage>
</organism>
<accession>A0A165FNR4</accession>
<dbReference type="STRING" id="1353952.A0A165FNR4"/>